<dbReference type="Proteomes" id="UP000198507">
    <property type="component" value="Unassembled WGS sequence"/>
</dbReference>
<accession>A0A1I0F0M5</accession>
<feature type="domain" description="Elongation factor G-binding protein C-terminal treble-clef zinc-finger" evidence="1">
    <location>
        <begin position="21"/>
        <end position="174"/>
    </location>
</feature>
<keyword evidence="2" id="KW-0862">Zinc</keyword>
<dbReference type="Pfam" id="PF16571">
    <property type="entry name" value="FBP_C"/>
    <property type="match status" value="1"/>
</dbReference>
<sequence length="176" mass="19179">MMSAGSPTTGEQIVHALTEKQVRRSLVNCSRGEAEGMTLPRTFAETPWEELVVLGWRDPKAPLRGYLVVEREGRPVGVAVRAADTRMSSGTPAMCLLCQTAQAGSDVSLFTARRAGEAGRNGNTVGTYVCADLACAVRAREEIPPWLRERDPEEVAAERTAELEQRVHGFLDAVLR</sequence>
<protein>
    <submittedName>
        <fullName evidence="2">FBP C-terminal treble-clef zinc-finger</fullName>
    </submittedName>
</protein>
<proteinExistence type="predicted"/>
<reference evidence="3" key="1">
    <citation type="submission" date="2016-10" db="EMBL/GenBank/DDBJ databases">
        <authorList>
            <person name="Varghese N."/>
            <person name="Submissions S."/>
        </authorList>
    </citation>
    <scope>NUCLEOTIDE SEQUENCE [LARGE SCALE GENOMIC DNA]</scope>
    <source>
        <strain evidence="3">DSM 44209</strain>
    </source>
</reference>
<evidence type="ECO:0000259" key="1">
    <source>
        <dbReference type="Pfam" id="PF16571"/>
    </source>
</evidence>
<dbReference type="InterPro" id="IPR032330">
    <property type="entry name" value="EF-G-binding_C"/>
</dbReference>
<gene>
    <name evidence="2" type="ORF">SAMN04488546_2696</name>
</gene>
<keyword evidence="2" id="KW-0863">Zinc-finger</keyword>
<dbReference type="GO" id="GO:0008270">
    <property type="term" value="F:zinc ion binding"/>
    <property type="evidence" value="ECO:0007669"/>
    <property type="project" value="UniProtKB-KW"/>
</dbReference>
<name>A0A1I0F0M5_9ACTN</name>
<dbReference type="EMBL" id="FOIE01000005">
    <property type="protein sequence ID" value="SET51523.1"/>
    <property type="molecule type" value="Genomic_DNA"/>
</dbReference>
<keyword evidence="2" id="KW-0479">Metal-binding</keyword>
<evidence type="ECO:0000313" key="2">
    <source>
        <dbReference type="EMBL" id="SET51523.1"/>
    </source>
</evidence>
<organism evidence="2 3">
    <name type="scientific">Geodermatophilus poikilotrophus</name>
    <dbReference type="NCBI Taxonomy" id="1333667"/>
    <lineage>
        <taxon>Bacteria</taxon>
        <taxon>Bacillati</taxon>
        <taxon>Actinomycetota</taxon>
        <taxon>Actinomycetes</taxon>
        <taxon>Geodermatophilales</taxon>
        <taxon>Geodermatophilaceae</taxon>
        <taxon>Geodermatophilus</taxon>
    </lineage>
</organism>
<evidence type="ECO:0000313" key="3">
    <source>
        <dbReference type="Proteomes" id="UP000198507"/>
    </source>
</evidence>
<dbReference type="AlphaFoldDB" id="A0A1I0F0M5"/>
<keyword evidence="3" id="KW-1185">Reference proteome</keyword>